<keyword evidence="3" id="KW-1185">Reference proteome</keyword>
<proteinExistence type="predicted"/>
<reference evidence="2 3" key="1">
    <citation type="submission" date="2019-01" db="EMBL/GenBank/DDBJ databases">
        <title>Sequencing of cultivated peanut Arachis hypogaea provides insights into genome evolution and oil improvement.</title>
        <authorList>
            <person name="Chen X."/>
        </authorList>
    </citation>
    <scope>NUCLEOTIDE SEQUENCE [LARGE SCALE GENOMIC DNA]</scope>
    <source>
        <strain evidence="3">cv. Fuhuasheng</strain>
        <tissue evidence="2">Leaves</tissue>
    </source>
</reference>
<evidence type="ECO:0008006" key="4">
    <source>
        <dbReference type="Google" id="ProtNLM"/>
    </source>
</evidence>
<name>A0A445CQQ7_ARAHY</name>
<dbReference type="Proteomes" id="UP000289738">
    <property type="component" value="Chromosome A06"/>
</dbReference>
<evidence type="ECO:0000256" key="1">
    <source>
        <dbReference type="SAM" id="SignalP"/>
    </source>
</evidence>
<dbReference type="EMBL" id="SDMP01000006">
    <property type="protein sequence ID" value="RYR53276.1"/>
    <property type="molecule type" value="Genomic_DNA"/>
</dbReference>
<comment type="caution">
    <text evidence="2">The sequence shown here is derived from an EMBL/GenBank/DDBJ whole genome shotgun (WGS) entry which is preliminary data.</text>
</comment>
<organism evidence="2 3">
    <name type="scientific">Arachis hypogaea</name>
    <name type="common">Peanut</name>
    <dbReference type="NCBI Taxonomy" id="3818"/>
    <lineage>
        <taxon>Eukaryota</taxon>
        <taxon>Viridiplantae</taxon>
        <taxon>Streptophyta</taxon>
        <taxon>Embryophyta</taxon>
        <taxon>Tracheophyta</taxon>
        <taxon>Spermatophyta</taxon>
        <taxon>Magnoliopsida</taxon>
        <taxon>eudicotyledons</taxon>
        <taxon>Gunneridae</taxon>
        <taxon>Pentapetalae</taxon>
        <taxon>rosids</taxon>
        <taxon>fabids</taxon>
        <taxon>Fabales</taxon>
        <taxon>Fabaceae</taxon>
        <taxon>Papilionoideae</taxon>
        <taxon>50 kb inversion clade</taxon>
        <taxon>dalbergioids sensu lato</taxon>
        <taxon>Dalbergieae</taxon>
        <taxon>Pterocarpus clade</taxon>
        <taxon>Arachis</taxon>
    </lineage>
</organism>
<evidence type="ECO:0000313" key="2">
    <source>
        <dbReference type="EMBL" id="RYR53276.1"/>
    </source>
</evidence>
<gene>
    <name evidence="2" type="ORF">Ahy_A06g028290</name>
</gene>
<protein>
    <recommendedName>
        <fullName evidence="4">DUF641 domain-containing protein</fullName>
    </recommendedName>
</protein>
<dbReference type="AlphaFoldDB" id="A0A445CQQ7"/>
<accession>A0A445CQQ7</accession>
<evidence type="ECO:0000313" key="3">
    <source>
        <dbReference type="Proteomes" id="UP000289738"/>
    </source>
</evidence>
<sequence>MISLCNLSLSFLLLRCVLSYLLQVGIQGMQIMKRQRPKEIHLSKSIANGAKKVNGTATETCLQLGLVSREDNVEVEMANWKVENLTFTIKQPVMGIPYLIMMSFEGIDKIFFAKDSRDDNVHNRGFCPSSKLVNKSLHKLTMEPTLTLFEEAAANSQEKINAFISDFGILESSGQQLTIAKELSQKIESMEGLLKQLRNKT</sequence>
<feature type="chain" id="PRO_5019527328" description="DUF641 domain-containing protein" evidence="1">
    <location>
        <begin position="20"/>
        <end position="201"/>
    </location>
</feature>
<keyword evidence="1" id="KW-0732">Signal</keyword>
<feature type="signal peptide" evidence="1">
    <location>
        <begin position="1"/>
        <end position="19"/>
    </location>
</feature>